<evidence type="ECO:0000256" key="4">
    <source>
        <dbReference type="ARBA" id="ARBA00022692"/>
    </source>
</evidence>
<evidence type="ECO:0000259" key="8">
    <source>
        <dbReference type="PROSITE" id="PS50222"/>
    </source>
</evidence>
<dbReference type="InterPro" id="IPR005821">
    <property type="entry name" value="Ion_trans_dom"/>
</dbReference>
<dbReference type="GO" id="GO:0016020">
    <property type="term" value="C:membrane"/>
    <property type="evidence" value="ECO:0007669"/>
    <property type="project" value="UniProtKB-SubCell"/>
</dbReference>
<dbReference type="InterPro" id="IPR044581">
    <property type="entry name" value="TPC1_plant"/>
</dbReference>
<gene>
    <name evidence="9" type="ORF">SPRG_06366</name>
</gene>
<dbReference type="AlphaFoldDB" id="A0A067CP64"/>
<dbReference type="Gene3D" id="1.10.287.70">
    <property type="match status" value="2"/>
</dbReference>
<dbReference type="PANTHER" id="PTHR46988:SF4">
    <property type="entry name" value="ION TRANSPORT DOMAIN-CONTAINING PROTEIN"/>
    <property type="match status" value="1"/>
</dbReference>
<dbReference type="PROSITE" id="PS50222">
    <property type="entry name" value="EF_HAND_2"/>
    <property type="match status" value="1"/>
</dbReference>
<sequence>MDETAPLLPRRVESDEDVLFSAAWLVEDALLGYTRPRPLQTHLAYQLYEWHAHCAILSDVAIYVLIALAFVEVPHWCNHDPATLFACGDPSSPETPMTFNAGFLTLAQSRSVALACLLFLLADVLFGYTYLGAAFLGRHERKVQLGLVVVSLVDVMGALAWPAYADTVASLRLHEYARIVMFVFSQHELRRALRKILRVVAEVRNILSLVVVFILSLRTPEGVAQMPNIYEACWHFMILLTTANFPDIMMPAYNSNRSVVLFFIFFLCFGLFFLLNVVLAVVFNNFARFSDAELALSDRIRTEKLAHAFECLQSLSNHPETVPMDVCLRLFQGLHRFRNISHLERDEMTALFDALDANGDHVLDLAEFLHVCEAVERVLIKEPQPASEVEVYCPRLFTSVAFQKLRAAVRHPTLEVTIDVVLVANAIVVFVESFSILNDAEAKVLLDTSAWTIWDALELGFTLIYLVEMLAKMLVYGLRGYWISIKNRFDCVITLAVVAADAYAYLPGTSLQVVKILLIARCLRLFRLIINIKGYRVICTTWLRLLHFGQHLLLLTFCAMYVYALLGNQLFGGRISPGRMRREFPESAYTQADYMANNFNDMPSAIVLLFELLLVNNWFVLADGHAAVSSKYARWYFIAYYVTGVTLLLNLVVASILDSFMDEYKHEHGQDAAVAGACLIQPSPPPPATKTAVDRRI</sequence>
<dbReference type="InterPro" id="IPR018247">
    <property type="entry name" value="EF_Hand_1_Ca_BS"/>
</dbReference>
<feature type="transmembrane region" description="Helical" evidence="7">
    <location>
        <begin position="542"/>
        <end position="564"/>
    </location>
</feature>
<dbReference type="SUPFAM" id="SSF81324">
    <property type="entry name" value="Voltage-gated potassium channels"/>
    <property type="match status" value="1"/>
</dbReference>
<dbReference type="STRING" id="695850.A0A067CP64"/>
<comment type="similarity">
    <text evidence="2">Belongs to the calcium channel alpha-1 subunit (TC 1.A.1.11) family. Two pore calcium channel subfamily.</text>
</comment>
<feature type="transmembrane region" description="Helical" evidence="7">
    <location>
        <begin position="259"/>
        <end position="283"/>
    </location>
</feature>
<dbReference type="GO" id="GO:0005245">
    <property type="term" value="F:voltage-gated calcium channel activity"/>
    <property type="evidence" value="ECO:0007669"/>
    <property type="project" value="InterPro"/>
</dbReference>
<feature type="transmembrane region" description="Helical" evidence="7">
    <location>
        <begin position="457"/>
        <end position="477"/>
    </location>
</feature>
<keyword evidence="4 7" id="KW-0812">Transmembrane</keyword>
<evidence type="ECO:0000256" key="2">
    <source>
        <dbReference type="ARBA" id="ARBA00009286"/>
    </source>
</evidence>
<evidence type="ECO:0000256" key="6">
    <source>
        <dbReference type="ARBA" id="ARBA00023136"/>
    </source>
</evidence>
<comment type="subunit">
    <text evidence="3">Homodimer.</text>
</comment>
<feature type="transmembrane region" description="Helical" evidence="7">
    <location>
        <begin position="143"/>
        <end position="164"/>
    </location>
</feature>
<protein>
    <recommendedName>
        <fullName evidence="8">EF-hand domain-containing protein</fullName>
    </recommendedName>
</protein>
<dbReference type="OrthoDB" id="416585at2759"/>
<dbReference type="OMA" id="CIEIMIV"/>
<feature type="transmembrane region" description="Helical" evidence="7">
    <location>
        <begin position="50"/>
        <end position="71"/>
    </location>
</feature>
<dbReference type="InterPro" id="IPR027359">
    <property type="entry name" value="Volt_channel_dom_sf"/>
</dbReference>
<dbReference type="InterPro" id="IPR002048">
    <property type="entry name" value="EF_hand_dom"/>
</dbReference>
<dbReference type="GeneID" id="24128715"/>
<dbReference type="Proteomes" id="UP000030745">
    <property type="component" value="Unassembled WGS sequence"/>
</dbReference>
<dbReference type="GO" id="GO:0005509">
    <property type="term" value="F:calcium ion binding"/>
    <property type="evidence" value="ECO:0007669"/>
    <property type="project" value="InterPro"/>
</dbReference>
<accession>A0A067CP64</accession>
<keyword evidence="6 7" id="KW-0472">Membrane</keyword>
<feature type="transmembrane region" description="Helical" evidence="7">
    <location>
        <begin position="416"/>
        <end position="437"/>
    </location>
</feature>
<evidence type="ECO:0000313" key="9">
    <source>
        <dbReference type="EMBL" id="KDO28316.1"/>
    </source>
</evidence>
<dbReference type="KEGG" id="spar:SPRG_06366"/>
<organism evidence="9 10">
    <name type="scientific">Saprolegnia parasitica (strain CBS 223.65)</name>
    <dbReference type="NCBI Taxonomy" id="695850"/>
    <lineage>
        <taxon>Eukaryota</taxon>
        <taxon>Sar</taxon>
        <taxon>Stramenopiles</taxon>
        <taxon>Oomycota</taxon>
        <taxon>Saprolegniomycetes</taxon>
        <taxon>Saprolegniales</taxon>
        <taxon>Saprolegniaceae</taxon>
        <taxon>Saprolegnia</taxon>
    </lineage>
</organism>
<dbReference type="PANTHER" id="PTHR46988">
    <property type="entry name" value="TWO PORE CALCIUM CHANNEL PROTEIN 1"/>
    <property type="match status" value="1"/>
</dbReference>
<dbReference type="RefSeq" id="XP_012201135.1">
    <property type="nucleotide sequence ID" value="XM_012345745.1"/>
</dbReference>
<comment type="subcellular location">
    <subcellularLocation>
        <location evidence="1">Membrane</location>
        <topology evidence="1">Multi-pass membrane protein</topology>
    </subcellularLocation>
</comment>
<proteinExistence type="inferred from homology"/>
<evidence type="ECO:0000256" key="1">
    <source>
        <dbReference type="ARBA" id="ARBA00004141"/>
    </source>
</evidence>
<feature type="transmembrane region" description="Helical" evidence="7">
    <location>
        <begin position="112"/>
        <end position="131"/>
    </location>
</feature>
<dbReference type="PROSITE" id="PS00018">
    <property type="entry name" value="EF_HAND_1"/>
    <property type="match status" value="1"/>
</dbReference>
<name>A0A067CP64_SAPPC</name>
<keyword evidence="5 7" id="KW-1133">Transmembrane helix</keyword>
<evidence type="ECO:0000256" key="7">
    <source>
        <dbReference type="SAM" id="Phobius"/>
    </source>
</evidence>
<feature type="domain" description="EF-hand" evidence="8">
    <location>
        <begin position="343"/>
        <end position="378"/>
    </location>
</feature>
<reference evidence="9 10" key="1">
    <citation type="journal article" date="2013" name="PLoS Genet.">
        <title>Distinctive expansion of potential virulence genes in the genome of the oomycete fish pathogen Saprolegnia parasitica.</title>
        <authorList>
            <person name="Jiang R.H."/>
            <person name="de Bruijn I."/>
            <person name="Haas B.J."/>
            <person name="Belmonte R."/>
            <person name="Lobach L."/>
            <person name="Christie J."/>
            <person name="van den Ackerveken G."/>
            <person name="Bottin A."/>
            <person name="Bulone V."/>
            <person name="Diaz-Moreno S.M."/>
            <person name="Dumas B."/>
            <person name="Fan L."/>
            <person name="Gaulin E."/>
            <person name="Govers F."/>
            <person name="Grenville-Briggs L.J."/>
            <person name="Horner N.R."/>
            <person name="Levin J.Z."/>
            <person name="Mammella M."/>
            <person name="Meijer H.J."/>
            <person name="Morris P."/>
            <person name="Nusbaum C."/>
            <person name="Oome S."/>
            <person name="Phillips A.J."/>
            <person name="van Rooyen D."/>
            <person name="Rzeszutek E."/>
            <person name="Saraiva M."/>
            <person name="Secombes C.J."/>
            <person name="Seidl M.F."/>
            <person name="Snel B."/>
            <person name="Stassen J.H."/>
            <person name="Sykes S."/>
            <person name="Tripathy S."/>
            <person name="van den Berg H."/>
            <person name="Vega-Arreguin J.C."/>
            <person name="Wawra S."/>
            <person name="Young S.K."/>
            <person name="Zeng Q."/>
            <person name="Dieguez-Uribeondo J."/>
            <person name="Russ C."/>
            <person name="Tyler B.M."/>
            <person name="van West P."/>
        </authorList>
    </citation>
    <scope>NUCLEOTIDE SEQUENCE [LARGE SCALE GENOMIC DNA]</scope>
    <source>
        <strain evidence="9 10">CBS 223.65</strain>
    </source>
</reference>
<dbReference type="Pfam" id="PF00520">
    <property type="entry name" value="Ion_trans"/>
    <property type="match status" value="2"/>
</dbReference>
<feature type="transmembrane region" description="Helical" evidence="7">
    <location>
        <begin position="602"/>
        <end position="621"/>
    </location>
</feature>
<feature type="transmembrane region" description="Helical" evidence="7">
    <location>
        <begin position="633"/>
        <end position="657"/>
    </location>
</feature>
<dbReference type="EMBL" id="KK583212">
    <property type="protein sequence ID" value="KDO28316.1"/>
    <property type="molecule type" value="Genomic_DNA"/>
</dbReference>
<keyword evidence="10" id="KW-1185">Reference proteome</keyword>
<evidence type="ECO:0000256" key="3">
    <source>
        <dbReference type="ARBA" id="ARBA00011738"/>
    </source>
</evidence>
<evidence type="ECO:0000256" key="5">
    <source>
        <dbReference type="ARBA" id="ARBA00022989"/>
    </source>
</evidence>
<dbReference type="VEuPathDB" id="FungiDB:SPRG_06366"/>
<evidence type="ECO:0000313" key="10">
    <source>
        <dbReference type="Proteomes" id="UP000030745"/>
    </source>
</evidence>
<dbReference type="Gene3D" id="1.20.120.350">
    <property type="entry name" value="Voltage-gated potassium channels. Chain C"/>
    <property type="match status" value="1"/>
</dbReference>